<gene>
    <name evidence="3" type="ORF">RFI_03862</name>
</gene>
<feature type="region of interest" description="Disordered" evidence="1">
    <location>
        <begin position="1"/>
        <end position="34"/>
    </location>
</feature>
<reference evidence="3 4" key="1">
    <citation type="journal article" date="2013" name="Curr. Biol.">
        <title>The Genome of the Foraminiferan Reticulomyxa filosa.</title>
        <authorList>
            <person name="Glockner G."/>
            <person name="Hulsmann N."/>
            <person name="Schleicher M."/>
            <person name="Noegel A.A."/>
            <person name="Eichinger L."/>
            <person name="Gallinger C."/>
            <person name="Pawlowski J."/>
            <person name="Sierra R."/>
            <person name="Euteneuer U."/>
            <person name="Pillet L."/>
            <person name="Moustafa A."/>
            <person name="Platzer M."/>
            <person name="Groth M."/>
            <person name="Szafranski K."/>
            <person name="Schliwa M."/>
        </authorList>
    </citation>
    <scope>NUCLEOTIDE SEQUENCE [LARGE SCALE GENOMIC DNA]</scope>
</reference>
<keyword evidence="2" id="KW-1133">Transmembrane helix</keyword>
<feature type="transmembrane region" description="Helical" evidence="2">
    <location>
        <begin position="116"/>
        <end position="137"/>
    </location>
</feature>
<keyword evidence="2" id="KW-0812">Transmembrane</keyword>
<dbReference type="EMBL" id="ASPP01003557">
    <property type="protein sequence ID" value="ETO33245.1"/>
    <property type="molecule type" value="Genomic_DNA"/>
</dbReference>
<evidence type="ECO:0000313" key="3">
    <source>
        <dbReference type="EMBL" id="ETO33245.1"/>
    </source>
</evidence>
<evidence type="ECO:0000313" key="4">
    <source>
        <dbReference type="Proteomes" id="UP000023152"/>
    </source>
</evidence>
<evidence type="ECO:0000256" key="2">
    <source>
        <dbReference type="SAM" id="Phobius"/>
    </source>
</evidence>
<accession>X6P3W7</accession>
<name>X6P3W7_RETFI</name>
<protein>
    <submittedName>
        <fullName evidence="3">Uncharacterized protein</fullName>
    </submittedName>
</protein>
<evidence type="ECO:0000256" key="1">
    <source>
        <dbReference type="SAM" id="MobiDB-lite"/>
    </source>
</evidence>
<comment type="caution">
    <text evidence="3">The sequence shown here is derived from an EMBL/GenBank/DDBJ whole genome shotgun (WGS) entry which is preliminary data.</text>
</comment>
<keyword evidence="4" id="KW-1185">Reference proteome</keyword>
<feature type="transmembrane region" description="Helical" evidence="2">
    <location>
        <begin position="149"/>
        <end position="168"/>
    </location>
</feature>
<organism evidence="3 4">
    <name type="scientific">Reticulomyxa filosa</name>
    <dbReference type="NCBI Taxonomy" id="46433"/>
    <lineage>
        <taxon>Eukaryota</taxon>
        <taxon>Sar</taxon>
        <taxon>Rhizaria</taxon>
        <taxon>Retaria</taxon>
        <taxon>Foraminifera</taxon>
        <taxon>Monothalamids</taxon>
        <taxon>Reticulomyxidae</taxon>
        <taxon>Reticulomyxa</taxon>
    </lineage>
</organism>
<dbReference type="Proteomes" id="UP000023152">
    <property type="component" value="Unassembled WGS sequence"/>
</dbReference>
<dbReference type="AlphaFoldDB" id="X6P3W7"/>
<proteinExistence type="predicted"/>
<keyword evidence="2" id="KW-0472">Membrane</keyword>
<sequence length="182" mass="21127">MIVHVHSNATYTEENECHQQKQDEEQSQCDSPNSTNPPVVVVVSEDFSCFDLCCRCRWNEQTCTHAVHEHNHTAAAAKKMTMITDDPSSFLIKPLSSRFCGKWNEQHLQSMKRMCVLGLTILILFVARALVLLFIALNYNTYTAYVSTYVVYHLIFEYFPLIVMMIMYRRGVVHLLKKWQSN</sequence>
<feature type="compositionally biased region" description="Basic and acidic residues" evidence="1">
    <location>
        <begin position="15"/>
        <end position="24"/>
    </location>
</feature>